<name>A0ACC1HKT5_9FUNG</name>
<evidence type="ECO:0000313" key="2">
    <source>
        <dbReference type="Proteomes" id="UP001145114"/>
    </source>
</evidence>
<gene>
    <name evidence="1" type="ORF">EV182_003098</name>
</gene>
<protein>
    <submittedName>
        <fullName evidence="1">Uncharacterized protein</fullName>
    </submittedName>
</protein>
<evidence type="ECO:0000313" key="1">
    <source>
        <dbReference type="EMBL" id="KAJ1674529.1"/>
    </source>
</evidence>
<dbReference type="Proteomes" id="UP001145114">
    <property type="component" value="Unassembled WGS sequence"/>
</dbReference>
<organism evidence="1 2">
    <name type="scientific">Spiromyces aspiralis</name>
    <dbReference type="NCBI Taxonomy" id="68401"/>
    <lineage>
        <taxon>Eukaryota</taxon>
        <taxon>Fungi</taxon>
        <taxon>Fungi incertae sedis</taxon>
        <taxon>Zoopagomycota</taxon>
        <taxon>Kickxellomycotina</taxon>
        <taxon>Kickxellomycetes</taxon>
        <taxon>Kickxellales</taxon>
        <taxon>Kickxellaceae</taxon>
        <taxon>Spiromyces</taxon>
    </lineage>
</organism>
<dbReference type="EMBL" id="JAMZIH010005894">
    <property type="protein sequence ID" value="KAJ1674529.1"/>
    <property type="molecule type" value="Genomic_DNA"/>
</dbReference>
<comment type="caution">
    <text evidence="1">The sequence shown here is derived from an EMBL/GenBank/DDBJ whole genome shotgun (WGS) entry which is preliminary data.</text>
</comment>
<proteinExistence type="predicted"/>
<sequence length="130" mass="14521">VNEMTWWELFQAIYSFSPRLPIEITFPTNLLISPDHPPNFEAISWACDASNEANNNHTTFPSLAHSIRHSPAQHIINIPTMKLIPFLLTVVILCLATAMAIPVSDLVARVEFAFDRFAPLNVPEQADGPI</sequence>
<feature type="non-terminal residue" evidence="1">
    <location>
        <position position="1"/>
    </location>
</feature>
<reference evidence="1" key="1">
    <citation type="submission" date="2022-06" db="EMBL/GenBank/DDBJ databases">
        <title>Phylogenomic reconstructions and comparative analyses of Kickxellomycotina fungi.</title>
        <authorList>
            <person name="Reynolds N.K."/>
            <person name="Stajich J.E."/>
            <person name="Barry K."/>
            <person name="Grigoriev I.V."/>
            <person name="Crous P."/>
            <person name="Smith M.E."/>
        </authorList>
    </citation>
    <scope>NUCLEOTIDE SEQUENCE</scope>
    <source>
        <strain evidence="1">RSA 2271</strain>
    </source>
</reference>
<accession>A0ACC1HKT5</accession>
<keyword evidence="2" id="KW-1185">Reference proteome</keyword>